<feature type="transmembrane region" description="Helical" evidence="5">
    <location>
        <begin position="271"/>
        <end position="289"/>
    </location>
</feature>
<dbReference type="AlphaFoldDB" id="A0A2G9YU20"/>
<organism evidence="7 8">
    <name type="scientific">Candidatus Nealsonbacteria bacterium CG23_combo_of_CG06-09_8_20_14_all_39_17</name>
    <dbReference type="NCBI Taxonomy" id="1974722"/>
    <lineage>
        <taxon>Bacteria</taxon>
        <taxon>Candidatus Nealsoniibacteriota</taxon>
    </lineage>
</organism>
<dbReference type="EMBL" id="PCRO01000032">
    <property type="protein sequence ID" value="PIP22720.1"/>
    <property type="molecule type" value="Genomic_DNA"/>
</dbReference>
<comment type="subcellular location">
    <subcellularLocation>
        <location evidence="1">Membrane</location>
        <topology evidence="1">Multi-pass membrane protein</topology>
    </subcellularLocation>
</comment>
<evidence type="ECO:0000256" key="4">
    <source>
        <dbReference type="ARBA" id="ARBA00023136"/>
    </source>
</evidence>
<dbReference type="InterPro" id="IPR004837">
    <property type="entry name" value="NaCa_Exmemb"/>
</dbReference>
<dbReference type="PANTHER" id="PTHR10846:SF8">
    <property type="entry name" value="INNER MEMBRANE PROTEIN YRBG"/>
    <property type="match status" value="1"/>
</dbReference>
<dbReference type="InterPro" id="IPR044880">
    <property type="entry name" value="NCX_ion-bd_dom_sf"/>
</dbReference>
<evidence type="ECO:0000313" key="8">
    <source>
        <dbReference type="Proteomes" id="UP000229976"/>
    </source>
</evidence>
<comment type="caution">
    <text evidence="7">The sequence shown here is derived from an EMBL/GenBank/DDBJ whole genome shotgun (WGS) entry which is preliminary data.</text>
</comment>
<proteinExistence type="predicted"/>
<feature type="transmembrane region" description="Helical" evidence="5">
    <location>
        <begin position="239"/>
        <end position="265"/>
    </location>
</feature>
<evidence type="ECO:0000256" key="3">
    <source>
        <dbReference type="ARBA" id="ARBA00022989"/>
    </source>
</evidence>
<evidence type="ECO:0000256" key="5">
    <source>
        <dbReference type="SAM" id="Phobius"/>
    </source>
</evidence>
<evidence type="ECO:0000256" key="2">
    <source>
        <dbReference type="ARBA" id="ARBA00022692"/>
    </source>
</evidence>
<dbReference type="Pfam" id="PF01699">
    <property type="entry name" value="Na_Ca_ex"/>
    <property type="match status" value="2"/>
</dbReference>
<dbReference type="Gene3D" id="1.20.1420.30">
    <property type="entry name" value="NCX, central ion-binding region"/>
    <property type="match status" value="1"/>
</dbReference>
<feature type="domain" description="Sodium/calcium exchanger membrane region" evidence="6">
    <location>
        <begin position="177"/>
        <end position="314"/>
    </location>
</feature>
<evidence type="ECO:0000313" key="7">
    <source>
        <dbReference type="EMBL" id="PIP22720.1"/>
    </source>
</evidence>
<name>A0A2G9YU20_9BACT</name>
<keyword evidence="4 5" id="KW-0472">Membrane</keyword>
<feature type="transmembrane region" description="Helical" evidence="5">
    <location>
        <begin position="204"/>
        <end position="227"/>
    </location>
</feature>
<reference evidence="7 8" key="1">
    <citation type="submission" date="2017-09" db="EMBL/GenBank/DDBJ databases">
        <title>Depth-based differentiation of microbial function through sediment-hosted aquifers and enrichment of novel symbionts in the deep terrestrial subsurface.</title>
        <authorList>
            <person name="Probst A.J."/>
            <person name="Ladd B."/>
            <person name="Jarett J.K."/>
            <person name="Geller-Mcgrath D.E."/>
            <person name="Sieber C.M."/>
            <person name="Emerson J.B."/>
            <person name="Anantharaman K."/>
            <person name="Thomas B.C."/>
            <person name="Malmstrom R."/>
            <person name="Stieglmeier M."/>
            <person name="Klingl A."/>
            <person name="Woyke T."/>
            <person name="Ryan C.M."/>
            <person name="Banfield J.F."/>
        </authorList>
    </citation>
    <scope>NUCLEOTIDE SEQUENCE [LARGE SCALE GENOMIC DNA]</scope>
    <source>
        <strain evidence="7">CG23_combo_of_CG06-09_8_20_14_all_39_17</strain>
    </source>
</reference>
<feature type="transmembrane region" description="Helical" evidence="5">
    <location>
        <begin position="128"/>
        <end position="146"/>
    </location>
</feature>
<evidence type="ECO:0000256" key="1">
    <source>
        <dbReference type="ARBA" id="ARBA00004141"/>
    </source>
</evidence>
<feature type="transmembrane region" description="Helical" evidence="5">
    <location>
        <begin position="177"/>
        <end position="198"/>
    </location>
</feature>
<dbReference type="GO" id="GO:0005886">
    <property type="term" value="C:plasma membrane"/>
    <property type="evidence" value="ECO:0007669"/>
    <property type="project" value="TreeGrafter"/>
</dbReference>
<dbReference type="GO" id="GO:0005262">
    <property type="term" value="F:calcium channel activity"/>
    <property type="evidence" value="ECO:0007669"/>
    <property type="project" value="TreeGrafter"/>
</dbReference>
<dbReference type="Proteomes" id="UP000229976">
    <property type="component" value="Unassembled WGS sequence"/>
</dbReference>
<feature type="transmembrane region" description="Helical" evidence="5">
    <location>
        <begin position="6"/>
        <end position="26"/>
    </location>
</feature>
<keyword evidence="3 5" id="KW-1133">Transmembrane helix</keyword>
<feature type="domain" description="Sodium/calcium exchanger membrane region" evidence="6">
    <location>
        <begin position="4"/>
        <end position="146"/>
    </location>
</feature>
<sequence>MIFHTIMFIASCALLFWVGRGILEALGGVARFLKLHEFVVAFFIMAFAATLPNLFVGIISAINDVPDLAFGDIVGGNLVDLTITIALAALFSKRGLPADGKIVQTSSIFTIAIASLPVLLIWDDVLGRGDGLILVMSFFFYIFWLFSEKERFNKVYDDDENPADRKMLFFFKNIGKVFLGIILLLIASEGIIQSAVFFSVELSINLMIVGILITGTMNCLPEIFFSIHSARRGEVSMLLGNLLGSIIIPASLALGVVAIICPVQIVDSAPLIVAKVFLLIAALSFIFAVRTKNKVTKKEGFILLSIYLLFILIELFLR</sequence>
<keyword evidence="2 5" id="KW-0812">Transmembrane</keyword>
<feature type="transmembrane region" description="Helical" evidence="5">
    <location>
        <begin position="102"/>
        <end position="122"/>
    </location>
</feature>
<feature type="transmembrane region" description="Helical" evidence="5">
    <location>
        <begin position="68"/>
        <end position="90"/>
    </location>
</feature>
<dbReference type="PANTHER" id="PTHR10846">
    <property type="entry name" value="SODIUM/POTASSIUM/CALCIUM EXCHANGER"/>
    <property type="match status" value="1"/>
</dbReference>
<dbReference type="GO" id="GO:0008273">
    <property type="term" value="F:calcium, potassium:sodium antiporter activity"/>
    <property type="evidence" value="ECO:0007669"/>
    <property type="project" value="TreeGrafter"/>
</dbReference>
<feature type="transmembrane region" description="Helical" evidence="5">
    <location>
        <begin position="38"/>
        <end position="62"/>
    </location>
</feature>
<accession>A0A2G9YU20</accession>
<evidence type="ECO:0000259" key="6">
    <source>
        <dbReference type="Pfam" id="PF01699"/>
    </source>
</evidence>
<protein>
    <recommendedName>
        <fullName evidence="6">Sodium/calcium exchanger membrane region domain-containing protein</fullName>
    </recommendedName>
</protein>
<feature type="transmembrane region" description="Helical" evidence="5">
    <location>
        <begin position="301"/>
        <end position="317"/>
    </location>
</feature>
<gene>
    <name evidence="7" type="ORF">COX37_02465</name>
</gene>
<dbReference type="GO" id="GO:0006874">
    <property type="term" value="P:intracellular calcium ion homeostasis"/>
    <property type="evidence" value="ECO:0007669"/>
    <property type="project" value="TreeGrafter"/>
</dbReference>
<dbReference type="InterPro" id="IPR004481">
    <property type="entry name" value="K/Na/Ca-exchanger"/>
</dbReference>